<dbReference type="InterPro" id="IPR002471">
    <property type="entry name" value="Pept_S9_AS"/>
</dbReference>
<dbReference type="SUPFAM" id="SSF50993">
    <property type="entry name" value="Peptidase/esterase 'gauge' domain"/>
    <property type="match status" value="1"/>
</dbReference>
<evidence type="ECO:0000313" key="11">
    <source>
        <dbReference type="Proteomes" id="UP000319209"/>
    </source>
</evidence>
<accession>A0A516GS34</accession>
<evidence type="ECO:0000256" key="5">
    <source>
        <dbReference type="ARBA" id="ARBA00022801"/>
    </source>
</evidence>
<dbReference type="Pfam" id="PF02897">
    <property type="entry name" value="Peptidase_S9_N"/>
    <property type="match status" value="1"/>
</dbReference>
<dbReference type="KEGG" id="fop:FNB79_10265"/>
<dbReference type="GO" id="GO:0070012">
    <property type="term" value="F:oligopeptidase activity"/>
    <property type="evidence" value="ECO:0007669"/>
    <property type="project" value="TreeGrafter"/>
</dbReference>
<dbReference type="Pfam" id="PF00326">
    <property type="entry name" value="Peptidase_S9"/>
    <property type="match status" value="1"/>
</dbReference>
<comment type="catalytic activity">
    <reaction evidence="1">
        <text>Hydrolysis of Pro-|-Xaa &gt;&gt; Ala-|-Xaa in oligopeptides.</text>
        <dbReference type="EC" id="3.4.21.26"/>
    </reaction>
</comment>
<keyword evidence="4" id="KW-0645">Protease</keyword>
<dbReference type="PRINTS" id="PR00862">
    <property type="entry name" value="PROLIGOPTASE"/>
</dbReference>
<dbReference type="RefSeq" id="WP_143381211.1">
    <property type="nucleotide sequence ID" value="NZ_CP041637.1"/>
</dbReference>
<feature type="domain" description="Peptidase S9A N-terminal" evidence="9">
    <location>
        <begin position="30"/>
        <end position="428"/>
    </location>
</feature>
<evidence type="ECO:0000259" key="9">
    <source>
        <dbReference type="Pfam" id="PF02897"/>
    </source>
</evidence>
<dbReference type="SUPFAM" id="SSF53474">
    <property type="entry name" value="alpha/beta-Hydrolases"/>
    <property type="match status" value="1"/>
</dbReference>
<evidence type="ECO:0000256" key="4">
    <source>
        <dbReference type="ARBA" id="ARBA00022670"/>
    </source>
</evidence>
<keyword evidence="11" id="KW-1185">Reference proteome</keyword>
<dbReference type="OrthoDB" id="9801421at2"/>
<evidence type="ECO:0000313" key="10">
    <source>
        <dbReference type="EMBL" id="QDO94326.1"/>
    </source>
</evidence>
<dbReference type="Proteomes" id="UP000319209">
    <property type="component" value="Chromosome"/>
</dbReference>
<dbReference type="GO" id="GO:0004252">
    <property type="term" value="F:serine-type endopeptidase activity"/>
    <property type="evidence" value="ECO:0007669"/>
    <property type="project" value="UniProtKB-EC"/>
</dbReference>
<proteinExistence type="inferred from homology"/>
<dbReference type="PROSITE" id="PS00708">
    <property type="entry name" value="PRO_ENDOPEP_SER"/>
    <property type="match status" value="1"/>
</dbReference>
<dbReference type="InterPro" id="IPR029058">
    <property type="entry name" value="AB_hydrolase_fold"/>
</dbReference>
<dbReference type="GO" id="GO:0005829">
    <property type="term" value="C:cytosol"/>
    <property type="evidence" value="ECO:0007669"/>
    <property type="project" value="TreeGrafter"/>
</dbReference>
<keyword evidence="5" id="KW-0378">Hydrolase</keyword>
<feature type="signal peptide" evidence="7">
    <location>
        <begin position="1"/>
        <end position="18"/>
    </location>
</feature>
<reference evidence="10 11" key="1">
    <citation type="submission" date="2019-07" db="EMBL/GenBank/DDBJ databases">
        <title>Genome sequencing for Formosa sp. PS13.</title>
        <authorList>
            <person name="Park S.-J."/>
        </authorList>
    </citation>
    <scope>NUCLEOTIDE SEQUENCE [LARGE SCALE GENOMIC DNA]</scope>
    <source>
        <strain evidence="10 11">PS13</strain>
    </source>
</reference>
<organism evidence="10 11">
    <name type="scientific">Formosa sediminum</name>
    <dbReference type="NCBI Taxonomy" id="2594004"/>
    <lineage>
        <taxon>Bacteria</taxon>
        <taxon>Pseudomonadati</taxon>
        <taxon>Bacteroidota</taxon>
        <taxon>Flavobacteriia</taxon>
        <taxon>Flavobacteriales</taxon>
        <taxon>Flavobacteriaceae</taxon>
        <taxon>Formosa</taxon>
    </lineage>
</organism>
<name>A0A516GS34_9FLAO</name>
<dbReference type="InterPro" id="IPR051167">
    <property type="entry name" value="Prolyl_oligopep/macrocyclase"/>
</dbReference>
<dbReference type="AlphaFoldDB" id="A0A516GS34"/>
<feature type="domain" description="Peptidase S9 prolyl oligopeptidase catalytic" evidence="8">
    <location>
        <begin position="503"/>
        <end position="706"/>
    </location>
</feature>
<gene>
    <name evidence="10" type="ORF">FNB79_10265</name>
</gene>
<dbReference type="Gene3D" id="3.40.50.1820">
    <property type="entry name" value="alpha/beta hydrolase"/>
    <property type="match status" value="1"/>
</dbReference>
<keyword evidence="7" id="KW-0732">Signal</keyword>
<dbReference type="InterPro" id="IPR023302">
    <property type="entry name" value="Pept_S9A_N"/>
</dbReference>
<evidence type="ECO:0000259" key="8">
    <source>
        <dbReference type="Pfam" id="PF00326"/>
    </source>
</evidence>
<evidence type="ECO:0000256" key="1">
    <source>
        <dbReference type="ARBA" id="ARBA00001070"/>
    </source>
</evidence>
<dbReference type="EMBL" id="CP041637">
    <property type="protein sequence ID" value="QDO94326.1"/>
    <property type="molecule type" value="Genomic_DNA"/>
</dbReference>
<evidence type="ECO:0000256" key="2">
    <source>
        <dbReference type="ARBA" id="ARBA00005228"/>
    </source>
</evidence>
<dbReference type="PANTHER" id="PTHR42881:SF2">
    <property type="entry name" value="PROLYL ENDOPEPTIDASE"/>
    <property type="match status" value="1"/>
</dbReference>
<dbReference type="GO" id="GO:0006508">
    <property type="term" value="P:proteolysis"/>
    <property type="evidence" value="ECO:0007669"/>
    <property type="project" value="UniProtKB-KW"/>
</dbReference>
<sequence length="720" mass="80883">MKRIVYALLLMVTSHVTAQLTVKPEVLPQKPVSNTYFETTLNDPYQYLEDLNDPTVITWMKDNTNYSTSVLNNISGKQELFNRMKSLIERQSASISFLNIADDGTYYYVKRVPGEEIGKLYKRKGYKGKETLFFDPTQYKKEEGKIYTISDISPNIKGDKIAVSISANGSENPDILIFKNTGEQYKETLELASDVSWDLSGERFFYIKLNSADIKDVNRQIYISNYIHNVGTSQSEDQTYFSKADYATLNVDKAEYPLVIYIEETDKNILLPLSVDKDLKAFVSEPNVKAKWKPLLKKEDNVIMVDANETDLYLLTYNNAPNYKIVRLSNSNPVFSEAKTVVKESKDEIITNFELTKEGMYYATVKNGVEAHVYFLRHNSTSSEELKLPFTAGRADLSARGSKFSEIWVNLSGWTSPDKRYLYNPETKTFVFQPLSTPVEYPELENLIAKEVMVKSHDGVMVPVSIIYNKNMKMNGENSAVIYSYGAYGISTEPFFSPITLAYATYGGVLVVPHVRGGGELGDAWHKAGQKLNKPNTWKDGIAAAEYVIDQGYTNPNKLSIFGGSAGGIFVGRAITERPDLFVAASPMVGAMNTVRMEESPNGPVNTPEFGTVSDPEEFKGLLEMDSYHHLKAGTDYPAMLITAGMNDPRVIAWEPSKFAAKMQHDNSGEAPILLQVNFEGGHGGRTTLTQRLNDFSNLFSFFYWQSGHPDFQAKEPLKN</sequence>
<feature type="chain" id="PRO_5021894157" description="prolyl oligopeptidase" evidence="7">
    <location>
        <begin position="19"/>
        <end position="720"/>
    </location>
</feature>
<evidence type="ECO:0000256" key="6">
    <source>
        <dbReference type="ARBA" id="ARBA00022825"/>
    </source>
</evidence>
<dbReference type="Gene3D" id="2.130.10.120">
    <property type="entry name" value="Prolyl oligopeptidase, N-terminal domain"/>
    <property type="match status" value="1"/>
</dbReference>
<evidence type="ECO:0000256" key="3">
    <source>
        <dbReference type="ARBA" id="ARBA00011897"/>
    </source>
</evidence>
<dbReference type="InterPro" id="IPR001375">
    <property type="entry name" value="Peptidase_S9_cat"/>
</dbReference>
<dbReference type="EC" id="3.4.21.26" evidence="3"/>
<comment type="similarity">
    <text evidence="2">Belongs to the peptidase S9A family.</text>
</comment>
<keyword evidence="6" id="KW-0720">Serine protease</keyword>
<protein>
    <recommendedName>
        <fullName evidence="3">prolyl oligopeptidase</fullName>
        <ecNumber evidence="3">3.4.21.26</ecNumber>
    </recommendedName>
</protein>
<dbReference type="InterPro" id="IPR002470">
    <property type="entry name" value="Peptidase_S9A"/>
</dbReference>
<dbReference type="PANTHER" id="PTHR42881">
    <property type="entry name" value="PROLYL ENDOPEPTIDASE"/>
    <property type="match status" value="1"/>
</dbReference>
<evidence type="ECO:0000256" key="7">
    <source>
        <dbReference type="SAM" id="SignalP"/>
    </source>
</evidence>